<evidence type="ECO:0000259" key="5">
    <source>
        <dbReference type="Pfam" id="PF01778"/>
    </source>
</evidence>
<dbReference type="PANTHER" id="PTHR10544">
    <property type="entry name" value="60S RIBOSOMAL PROTEIN L28"/>
    <property type="match status" value="1"/>
</dbReference>
<feature type="domain" description="Ribosomal eL28/Mak16" evidence="5">
    <location>
        <begin position="5"/>
        <end position="120"/>
    </location>
</feature>
<keyword evidence="7" id="KW-1185">Reference proteome</keyword>
<organism evidence="6 7">
    <name type="scientific">Filobasidium floriforme</name>
    <dbReference type="NCBI Taxonomy" id="5210"/>
    <lineage>
        <taxon>Eukaryota</taxon>
        <taxon>Fungi</taxon>
        <taxon>Dikarya</taxon>
        <taxon>Basidiomycota</taxon>
        <taxon>Agaricomycotina</taxon>
        <taxon>Tremellomycetes</taxon>
        <taxon>Filobasidiales</taxon>
        <taxon>Filobasidiaceae</taxon>
        <taxon>Filobasidium</taxon>
    </lineage>
</organism>
<proteinExistence type="inferred from homology"/>
<reference evidence="6" key="1">
    <citation type="submission" date="2020-04" db="EMBL/GenBank/DDBJ databases">
        <title>Analysis of mating type loci in Filobasidium floriforme.</title>
        <authorList>
            <person name="Nowrousian M."/>
        </authorList>
    </citation>
    <scope>NUCLEOTIDE SEQUENCE</scope>
    <source>
        <strain evidence="6">CBS 6242</strain>
    </source>
</reference>
<evidence type="ECO:0000256" key="3">
    <source>
        <dbReference type="ARBA" id="ARBA00023274"/>
    </source>
</evidence>
<dbReference type="EMBL" id="JABELV010000006">
    <property type="protein sequence ID" value="KAG7571552.1"/>
    <property type="molecule type" value="Genomic_DNA"/>
</dbReference>
<dbReference type="Gene3D" id="3.30.390.110">
    <property type="match status" value="1"/>
</dbReference>
<evidence type="ECO:0000313" key="6">
    <source>
        <dbReference type="EMBL" id="KAG7571552.1"/>
    </source>
</evidence>
<dbReference type="GO" id="GO:0005840">
    <property type="term" value="C:ribosome"/>
    <property type="evidence" value="ECO:0007669"/>
    <property type="project" value="UniProtKB-KW"/>
</dbReference>
<protein>
    <recommendedName>
        <fullName evidence="5">Ribosomal eL28/Mak16 domain-containing protein</fullName>
    </recommendedName>
</protein>
<dbReference type="GO" id="GO:1990904">
    <property type="term" value="C:ribonucleoprotein complex"/>
    <property type="evidence" value="ECO:0007669"/>
    <property type="project" value="UniProtKB-KW"/>
</dbReference>
<accession>A0A8K0JRD2</accession>
<dbReference type="InterPro" id="IPR002672">
    <property type="entry name" value="Ribosomal_eL28"/>
</dbReference>
<evidence type="ECO:0000256" key="2">
    <source>
        <dbReference type="ARBA" id="ARBA00022980"/>
    </source>
</evidence>
<gene>
    <name evidence="6" type="ORF">FFLO_00568</name>
</gene>
<dbReference type="GO" id="GO:0003735">
    <property type="term" value="F:structural constituent of ribosome"/>
    <property type="evidence" value="ECO:0007669"/>
    <property type="project" value="InterPro"/>
</dbReference>
<sequence>MSSDLTWLLVRSNSSFIVKKRAPDVILSREPGNLLNIHAQALSPLANDKSIGVDAHENGVAIVTRDATKNPRGVAKSMKTVNLKRGTSARKAASIASNAASKTRPDLRSAAVARATTLVKNTKAPKAPKANRRSKKASA</sequence>
<evidence type="ECO:0000256" key="4">
    <source>
        <dbReference type="SAM" id="MobiDB-lite"/>
    </source>
</evidence>
<dbReference type="GO" id="GO:0006412">
    <property type="term" value="P:translation"/>
    <property type="evidence" value="ECO:0007669"/>
    <property type="project" value="InterPro"/>
</dbReference>
<keyword evidence="2" id="KW-0689">Ribosomal protein</keyword>
<evidence type="ECO:0000313" key="7">
    <source>
        <dbReference type="Proteomes" id="UP000812966"/>
    </source>
</evidence>
<name>A0A8K0JRD2_9TREE</name>
<dbReference type="Pfam" id="PF01778">
    <property type="entry name" value="Ribosomal_L28e"/>
    <property type="match status" value="1"/>
</dbReference>
<feature type="region of interest" description="Disordered" evidence="4">
    <location>
        <begin position="119"/>
        <end position="139"/>
    </location>
</feature>
<dbReference type="InterPro" id="IPR029004">
    <property type="entry name" value="Ribosomal_eL28/Mak16"/>
</dbReference>
<feature type="compositionally biased region" description="Basic residues" evidence="4">
    <location>
        <begin position="129"/>
        <end position="139"/>
    </location>
</feature>
<dbReference type="AlphaFoldDB" id="A0A8K0JRD2"/>
<dbReference type="Proteomes" id="UP000812966">
    <property type="component" value="Unassembled WGS sequence"/>
</dbReference>
<keyword evidence="3" id="KW-0687">Ribonucleoprotein</keyword>
<evidence type="ECO:0000256" key="1">
    <source>
        <dbReference type="ARBA" id="ARBA00007926"/>
    </source>
</evidence>
<comment type="caution">
    <text evidence="6">The sequence shown here is derived from an EMBL/GenBank/DDBJ whole genome shotgun (WGS) entry which is preliminary data.</text>
</comment>
<comment type="similarity">
    <text evidence="1">Belongs to the eukaryotic ribosomal protein eL28 family.</text>
</comment>